<keyword evidence="2" id="KW-1185">Reference proteome</keyword>
<evidence type="ECO:0000313" key="1">
    <source>
        <dbReference type="EMBL" id="DAD47234.1"/>
    </source>
</evidence>
<reference evidence="1 2" key="1">
    <citation type="journal article" date="2020" name="Mol. Biol. Evol.">
        <title>Distinct Expression and Methylation Patterns for Genes with Different Fates following a Single Whole-Genome Duplication in Flowering Plants.</title>
        <authorList>
            <person name="Shi T."/>
            <person name="Rahmani R.S."/>
            <person name="Gugger P.F."/>
            <person name="Wang M."/>
            <person name="Li H."/>
            <person name="Zhang Y."/>
            <person name="Li Z."/>
            <person name="Wang Q."/>
            <person name="Van de Peer Y."/>
            <person name="Marchal K."/>
            <person name="Chen J."/>
        </authorList>
    </citation>
    <scope>NUCLEOTIDE SEQUENCE [LARGE SCALE GENOMIC DNA]</scope>
    <source>
        <tissue evidence="1">Leaf</tissue>
    </source>
</reference>
<accession>A0A822ZMI1</accession>
<dbReference type="Proteomes" id="UP000607653">
    <property type="component" value="Unassembled WGS sequence"/>
</dbReference>
<gene>
    <name evidence="1" type="ORF">HUJ06_017171</name>
</gene>
<protein>
    <submittedName>
        <fullName evidence="1">Uncharacterized protein</fullName>
    </submittedName>
</protein>
<organism evidence="1 2">
    <name type="scientific">Nelumbo nucifera</name>
    <name type="common">Sacred lotus</name>
    <dbReference type="NCBI Taxonomy" id="4432"/>
    <lineage>
        <taxon>Eukaryota</taxon>
        <taxon>Viridiplantae</taxon>
        <taxon>Streptophyta</taxon>
        <taxon>Embryophyta</taxon>
        <taxon>Tracheophyta</taxon>
        <taxon>Spermatophyta</taxon>
        <taxon>Magnoliopsida</taxon>
        <taxon>Proteales</taxon>
        <taxon>Nelumbonaceae</taxon>
        <taxon>Nelumbo</taxon>
    </lineage>
</organism>
<sequence>MLGCALTDSGIFTDFLLPLSTLVLSNMALQKSQKEDATIRLHNS</sequence>
<proteinExistence type="predicted"/>
<comment type="caution">
    <text evidence="1">The sequence shown here is derived from an EMBL/GenBank/DDBJ whole genome shotgun (WGS) entry which is preliminary data.</text>
</comment>
<dbReference type="EMBL" id="DUZY01000008">
    <property type="protein sequence ID" value="DAD47234.1"/>
    <property type="molecule type" value="Genomic_DNA"/>
</dbReference>
<name>A0A822ZMI1_NELNU</name>
<evidence type="ECO:0000313" key="2">
    <source>
        <dbReference type="Proteomes" id="UP000607653"/>
    </source>
</evidence>
<dbReference type="AlphaFoldDB" id="A0A822ZMI1"/>